<name>A0ABY6PA40_9ACTN</name>
<evidence type="ECO:0000313" key="3">
    <source>
        <dbReference type="Proteomes" id="UP001164959"/>
    </source>
</evidence>
<feature type="compositionally biased region" description="Gly residues" evidence="1">
    <location>
        <begin position="45"/>
        <end position="74"/>
    </location>
</feature>
<feature type="compositionally biased region" description="Basic and acidic residues" evidence="1">
    <location>
        <begin position="21"/>
        <end position="42"/>
    </location>
</feature>
<keyword evidence="3" id="KW-1185">Reference proteome</keyword>
<sequence length="74" mass="6779">MQPARDAASAVTVAAATATRDSARPAGDRGTDGCAAGDREAHGCTAGGCGDGTGGSGGRATTGADGGVGDGEGR</sequence>
<dbReference type="Proteomes" id="UP001164959">
    <property type="component" value="Chromosome"/>
</dbReference>
<feature type="region of interest" description="Disordered" evidence="1">
    <location>
        <begin position="1"/>
        <end position="74"/>
    </location>
</feature>
<protein>
    <submittedName>
        <fullName evidence="2">Uncharacterized protein</fullName>
    </submittedName>
</protein>
<dbReference type="EMBL" id="CP110636">
    <property type="protein sequence ID" value="UZJ30683.1"/>
    <property type="molecule type" value="Genomic_DNA"/>
</dbReference>
<feature type="compositionally biased region" description="Low complexity" evidence="1">
    <location>
        <begin position="1"/>
        <end position="20"/>
    </location>
</feature>
<accession>A0ABY6PA40</accession>
<evidence type="ECO:0000313" key="2">
    <source>
        <dbReference type="EMBL" id="UZJ30683.1"/>
    </source>
</evidence>
<evidence type="ECO:0000256" key="1">
    <source>
        <dbReference type="SAM" id="MobiDB-lite"/>
    </source>
</evidence>
<dbReference type="RefSeq" id="WP_265362108.1">
    <property type="nucleotide sequence ID" value="NZ_CP110636.1"/>
</dbReference>
<proteinExistence type="predicted"/>
<gene>
    <name evidence="2" type="ORF">OJ254_10340</name>
</gene>
<reference evidence="2" key="1">
    <citation type="submission" date="2022-11" db="EMBL/GenBank/DDBJ databases">
        <title>Identification and genomic analyses of a novel endophytic actinobacterium Streptomyces endophytica sp. nov. with potential for biocontrol of Yam anthracnose.</title>
        <authorList>
            <person name="Huang X."/>
        </authorList>
    </citation>
    <scope>NUCLEOTIDE SEQUENCE</scope>
    <source>
        <strain evidence="2">HNM0140</strain>
    </source>
</reference>
<organism evidence="2 3">
    <name type="scientific">Streptomyces endophytica</name>
    <dbReference type="NCBI Taxonomy" id="2991496"/>
    <lineage>
        <taxon>Bacteria</taxon>
        <taxon>Bacillati</taxon>
        <taxon>Actinomycetota</taxon>
        <taxon>Actinomycetes</taxon>
        <taxon>Kitasatosporales</taxon>
        <taxon>Streptomycetaceae</taxon>
        <taxon>Streptomyces</taxon>
    </lineage>
</organism>